<name>A0A3M4M280_PSECI</name>
<dbReference type="Proteomes" id="UP000277236">
    <property type="component" value="Unassembled WGS sequence"/>
</dbReference>
<protein>
    <submittedName>
        <fullName evidence="1">Uncharacterized protein</fullName>
    </submittedName>
</protein>
<sequence length="153" mass="17063">MQHIIQVDNTLWALISRLQGKELQTPSRGARFRITTVDANRVVIETGSEDSQLALTRAAFQQTLDYLAGNNHFGQAHAVEISSNHTYEKTGPLCRVTRYRAEGKAGPTNITYILPILEQCQAVGWRSAQDNFNFGVPRLWDLAGQSGRRIPPS</sequence>
<reference evidence="1 2" key="1">
    <citation type="submission" date="2018-08" db="EMBL/GenBank/DDBJ databases">
        <title>Recombination of ecologically and evolutionarily significant loci maintains genetic cohesion in the Pseudomonas syringae species complex.</title>
        <authorList>
            <person name="Dillon M."/>
            <person name="Thakur S."/>
            <person name="Almeida R.N.D."/>
            <person name="Weir B.S."/>
            <person name="Guttman D.S."/>
        </authorList>
    </citation>
    <scope>NUCLEOTIDE SEQUENCE [LARGE SCALE GENOMIC DNA]</scope>
    <source>
        <strain evidence="1 2">ICMP 3353</strain>
    </source>
</reference>
<dbReference type="RefSeq" id="WP_259644970.1">
    <property type="nucleotide sequence ID" value="NZ_RBRE01000035.1"/>
</dbReference>
<proteinExistence type="predicted"/>
<dbReference type="AlphaFoldDB" id="A0A3M4M280"/>
<dbReference type="EMBL" id="RBRE01000035">
    <property type="protein sequence ID" value="RMQ47809.1"/>
    <property type="molecule type" value="Genomic_DNA"/>
</dbReference>
<comment type="caution">
    <text evidence="1">The sequence shown here is derived from an EMBL/GenBank/DDBJ whole genome shotgun (WGS) entry which is preliminary data.</text>
</comment>
<gene>
    <name evidence="1" type="ORF">ALQ04_04194</name>
</gene>
<organism evidence="1 2">
    <name type="scientific">Pseudomonas cichorii</name>
    <dbReference type="NCBI Taxonomy" id="36746"/>
    <lineage>
        <taxon>Bacteria</taxon>
        <taxon>Pseudomonadati</taxon>
        <taxon>Pseudomonadota</taxon>
        <taxon>Gammaproteobacteria</taxon>
        <taxon>Pseudomonadales</taxon>
        <taxon>Pseudomonadaceae</taxon>
        <taxon>Pseudomonas</taxon>
    </lineage>
</organism>
<accession>A0A3M4M280</accession>
<evidence type="ECO:0000313" key="2">
    <source>
        <dbReference type="Proteomes" id="UP000277236"/>
    </source>
</evidence>
<evidence type="ECO:0000313" key="1">
    <source>
        <dbReference type="EMBL" id="RMQ47809.1"/>
    </source>
</evidence>